<protein>
    <submittedName>
        <fullName evidence="1">Uncharacterized protein</fullName>
    </submittedName>
</protein>
<dbReference type="AlphaFoldDB" id="A0A371H2A0"/>
<evidence type="ECO:0000313" key="1">
    <source>
        <dbReference type="EMBL" id="RDX96915.1"/>
    </source>
</evidence>
<reference evidence="1" key="1">
    <citation type="submission" date="2018-05" db="EMBL/GenBank/DDBJ databases">
        <title>Draft genome of Mucuna pruriens seed.</title>
        <authorList>
            <person name="Nnadi N.E."/>
            <person name="Vos R."/>
            <person name="Hasami M.H."/>
            <person name="Devisetty U.K."/>
            <person name="Aguiy J.C."/>
        </authorList>
    </citation>
    <scope>NUCLEOTIDE SEQUENCE [LARGE SCALE GENOMIC DNA]</scope>
    <source>
        <strain evidence="1">JCA_2017</strain>
    </source>
</reference>
<dbReference type="PANTHER" id="PTHR35046">
    <property type="entry name" value="ZINC KNUCKLE (CCHC-TYPE) FAMILY PROTEIN"/>
    <property type="match status" value="1"/>
</dbReference>
<gene>
    <name evidence="1" type="ORF">CR513_20371</name>
</gene>
<keyword evidence="2" id="KW-1185">Reference proteome</keyword>
<sequence>MDLDKSFSSTTSPPIYKKTSNLGWCRDSKPYKLQWLSEKGELVVYKQVSLAIALGKYKDEIMCYVVPMEVIHILLGRH</sequence>
<evidence type="ECO:0000313" key="2">
    <source>
        <dbReference type="Proteomes" id="UP000257109"/>
    </source>
</evidence>
<dbReference type="OrthoDB" id="1747743at2759"/>
<dbReference type="Proteomes" id="UP000257109">
    <property type="component" value="Unassembled WGS sequence"/>
</dbReference>
<feature type="non-terminal residue" evidence="1">
    <location>
        <position position="1"/>
    </location>
</feature>
<dbReference type="PANTHER" id="PTHR35046:SF24">
    <property type="entry name" value="RETROTRANSPOSON GAG DOMAIN-CONTAINING PROTEIN"/>
    <property type="match status" value="1"/>
</dbReference>
<organism evidence="1 2">
    <name type="scientific">Mucuna pruriens</name>
    <name type="common">Velvet bean</name>
    <name type="synonym">Dolichos pruriens</name>
    <dbReference type="NCBI Taxonomy" id="157652"/>
    <lineage>
        <taxon>Eukaryota</taxon>
        <taxon>Viridiplantae</taxon>
        <taxon>Streptophyta</taxon>
        <taxon>Embryophyta</taxon>
        <taxon>Tracheophyta</taxon>
        <taxon>Spermatophyta</taxon>
        <taxon>Magnoliopsida</taxon>
        <taxon>eudicotyledons</taxon>
        <taxon>Gunneridae</taxon>
        <taxon>Pentapetalae</taxon>
        <taxon>rosids</taxon>
        <taxon>fabids</taxon>
        <taxon>Fabales</taxon>
        <taxon>Fabaceae</taxon>
        <taxon>Papilionoideae</taxon>
        <taxon>50 kb inversion clade</taxon>
        <taxon>NPAAA clade</taxon>
        <taxon>indigoferoid/millettioid clade</taxon>
        <taxon>Phaseoleae</taxon>
        <taxon>Mucuna</taxon>
    </lineage>
</organism>
<proteinExistence type="predicted"/>
<dbReference type="EMBL" id="QJKJ01003776">
    <property type="protein sequence ID" value="RDX96915.1"/>
    <property type="molecule type" value="Genomic_DNA"/>
</dbReference>
<accession>A0A371H2A0</accession>
<comment type="caution">
    <text evidence="1">The sequence shown here is derived from an EMBL/GenBank/DDBJ whole genome shotgun (WGS) entry which is preliminary data.</text>
</comment>
<name>A0A371H2A0_MUCPR</name>